<name>A0A7J6WSL0_THATH</name>
<organism evidence="1 2">
    <name type="scientific">Thalictrum thalictroides</name>
    <name type="common">Rue-anemone</name>
    <name type="synonym">Anemone thalictroides</name>
    <dbReference type="NCBI Taxonomy" id="46969"/>
    <lineage>
        <taxon>Eukaryota</taxon>
        <taxon>Viridiplantae</taxon>
        <taxon>Streptophyta</taxon>
        <taxon>Embryophyta</taxon>
        <taxon>Tracheophyta</taxon>
        <taxon>Spermatophyta</taxon>
        <taxon>Magnoliopsida</taxon>
        <taxon>Ranunculales</taxon>
        <taxon>Ranunculaceae</taxon>
        <taxon>Thalictroideae</taxon>
        <taxon>Thalictrum</taxon>
    </lineage>
</organism>
<evidence type="ECO:0000313" key="1">
    <source>
        <dbReference type="EMBL" id="KAF5200369.1"/>
    </source>
</evidence>
<dbReference type="AlphaFoldDB" id="A0A7J6WSL0"/>
<proteinExistence type="predicted"/>
<comment type="caution">
    <text evidence="1">The sequence shown here is derived from an EMBL/GenBank/DDBJ whole genome shotgun (WGS) entry which is preliminary data.</text>
</comment>
<reference evidence="1 2" key="1">
    <citation type="submission" date="2020-06" db="EMBL/GenBank/DDBJ databases">
        <title>Transcriptomic and genomic resources for Thalictrum thalictroides and T. hernandezii: Facilitating candidate gene discovery in an emerging model plant lineage.</title>
        <authorList>
            <person name="Arias T."/>
            <person name="Riano-Pachon D.M."/>
            <person name="Di Stilio V.S."/>
        </authorList>
    </citation>
    <scope>NUCLEOTIDE SEQUENCE [LARGE SCALE GENOMIC DNA]</scope>
    <source>
        <strain evidence="2">cv. WT478/WT964</strain>
        <tissue evidence="1">Leaves</tissue>
    </source>
</reference>
<dbReference type="Proteomes" id="UP000554482">
    <property type="component" value="Unassembled WGS sequence"/>
</dbReference>
<dbReference type="EMBL" id="JABWDY010010822">
    <property type="protein sequence ID" value="KAF5200369.1"/>
    <property type="molecule type" value="Genomic_DNA"/>
</dbReference>
<protein>
    <submittedName>
        <fullName evidence="1">Uncharacterized protein</fullName>
    </submittedName>
</protein>
<keyword evidence="2" id="KW-1185">Reference proteome</keyword>
<sequence length="155" mass="17620">MHSHNIIMLPPPVAEYTTREELLKAAQEFLDHLVTEESPVGKSYWMRMLQLGDGIANAYQRPVHFYSSTGSSLTFLPSFSLPNDNLPICFAFVDGNHFIALKLQENAPAAPVVGYWRRFATTQAHTWSSQVQSHITEWIKLCQLHQKTPDIIEIP</sequence>
<dbReference type="OrthoDB" id="1915076at2759"/>
<evidence type="ECO:0000313" key="2">
    <source>
        <dbReference type="Proteomes" id="UP000554482"/>
    </source>
</evidence>
<accession>A0A7J6WSL0</accession>
<gene>
    <name evidence="1" type="ORF">FRX31_010045</name>
</gene>